<accession>A0ABY4YMD4</accession>
<comment type="pathway">
    <text evidence="9">Amino-acid biosynthesis; L-histidine biosynthesis; L-histidine from 5-phospho-alpha-D-ribose 1-diphosphate: step 7/9.</text>
</comment>
<keyword evidence="8 9" id="KW-0368">Histidine biosynthesis</keyword>
<dbReference type="Proteomes" id="UP001056535">
    <property type="component" value="Chromosome"/>
</dbReference>
<keyword evidence="4 9" id="KW-0032">Aminotransferase</keyword>
<reference evidence="12" key="1">
    <citation type="submission" date="2022-06" db="EMBL/GenBank/DDBJ databases">
        <title>Ornithinimicrobium JY.X270.</title>
        <authorList>
            <person name="Huang Y."/>
        </authorList>
    </citation>
    <scope>NUCLEOTIDE SEQUENCE</scope>
    <source>
        <strain evidence="12">JY.X270</strain>
    </source>
</reference>
<keyword evidence="5 9" id="KW-0028">Amino-acid biosynthesis</keyword>
<keyword evidence="6 9" id="KW-0808">Transferase</keyword>
<dbReference type="PANTHER" id="PTHR42885">
    <property type="entry name" value="HISTIDINOL-PHOSPHATE AMINOTRANSFERASE-RELATED"/>
    <property type="match status" value="1"/>
</dbReference>
<dbReference type="RefSeq" id="WP_252623702.1">
    <property type="nucleotide sequence ID" value="NZ_CP099490.1"/>
</dbReference>
<dbReference type="Gene3D" id="3.90.1150.10">
    <property type="entry name" value="Aspartate Aminotransferase, domain 1"/>
    <property type="match status" value="1"/>
</dbReference>
<organism evidence="12 13">
    <name type="scientific">Ornithinimicrobium cryptoxanthini</name>
    <dbReference type="NCBI Taxonomy" id="2934161"/>
    <lineage>
        <taxon>Bacteria</taxon>
        <taxon>Bacillati</taxon>
        <taxon>Actinomycetota</taxon>
        <taxon>Actinomycetes</taxon>
        <taxon>Micrococcales</taxon>
        <taxon>Ornithinimicrobiaceae</taxon>
        <taxon>Ornithinimicrobium</taxon>
    </lineage>
</organism>
<evidence type="ECO:0000256" key="10">
    <source>
        <dbReference type="SAM" id="MobiDB-lite"/>
    </source>
</evidence>
<dbReference type="EC" id="2.6.1.9" evidence="9"/>
<protein>
    <recommendedName>
        <fullName evidence="9">Histidinol-phosphate aminotransferase</fullName>
        <ecNumber evidence="9">2.6.1.9</ecNumber>
    </recommendedName>
    <alternativeName>
        <fullName evidence="9">Imidazole acetol-phosphate transaminase</fullName>
    </alternativeName>
</protein>
<evidence type="ECO:0000313" key="12">
    <source>
        <dbReference type="EMBL" id="USQ77888.1"/>
    </source>
</evidence>
<dbReference type="CDD" id="cd00609">
    <property type="entry name" value="AAT_like"/>
    <property type="match status" value="1"/>
</dbReference>
<evidence type="ECO:0000256" key="5">
    <source>
        <dbReference type="ARBA" id="ARBA00022605"/>
    </source>
</evidence>
<evidence type="ECO:0000256" key="6">
    <source>
        <dbReference type="ARBA" id="ARBA00022679"/>
    </source>
</evidence>
<keyword evidence="7 9" id="KW-0663">Pyridoxal phosphate</keyword>
<dbReference type="EMBL" id="CP099490">
    <property type="protein sequence ID" value="USQ77888.1"/>
    <property type="molecule type" value="Genomic_DNA"/>
</dbReference>
<dbReference type="InterPro" id="IPR015421">
    <property type="entry name" value="PyrdxlP-dep_Trfase_major"/>
</dbReference>
<dbReference type="InterPro" id="IPR004839">
    <property type="entry name" value="Aminotransferase_I/II_large"/>
</dbReference>
<comment type="cofactor">
    <cofactor evidence="1 9">
        <name>pyridoxal 5'-phosphate</name>
        <dbReference type="ChEBI" id="CHEBI:597326"/>
    </cofactor>
</comment>
<dbReference type="SUPFAM" id="SSF53383">
    <property type="entry name" value="PLP-dependent transferases"/>
    <property type="match status" value="1"/>
</dbReference>
<dbReference type="PANTHER" id="PTHR42885:SF2">
    <property type="entry name" value="HISTIDINOL-PHOSPHATE AMINOTRANSFERASE"/>
    <property type="match status" value="1"/>
</dbReference>
<comment type="catalytic activity">
    <reaction evidence="9">
        <text>L-histidinol phosphate + 2-oxoglutarate = 3-(imidazol-4-yl)-2-oxopropyl phosphate + L-glutamate</text>
        <dbReference type="Rhea" id="RHEA:23744"/>
        <dbReference type="ChEBI" id="CHEBI:16810"/>
        <dbReference type="ChEBI" id="CHEBI:29985"/>
        <dbReference type="ChEBI" id="CHEBI:57766"/>
        <dbReference type="ChEBI" id="CHEBI:57980"/>
        <dbReference type="EC" id="2.6.1.9"/>
    </reaction>
</comment>
<evidence type="ECO:0000256" key="2">
    <source>
        <dbReference type="ARBA" id="ARBA00007970"/>
    </source>
</evidence>
<evidence type="ECO:0000256" key="8">
    <source>
        <dbReference type="ARBA" id="ARBA00023102"/>
    </source>
</evidence>
<dbReference type="InterPro" id="IPR015422">
    <property type="entry name" value="PyrdxlP-dep_Trfase_small"/>
</dbReference>
<evidence type="ECO:0000256" key="7">
    <source>
        <dbReference type="ARBA" id="ARBA00022898"/>
    </source>
</evidence>
<dbReference type="Gene3D" id="3.40.640.10">
    <property type="entry name" value="Type I PLP-dependent aspartate aminotransferase-like (Major domain)"/>
    <property type="match status" value="1"/>
</dbReference>
<dbReference type="Pfam" id="PF00155">
    <property type="entry name" value="Aminotran_1_2"/>
    <property type="match status" value="1"/>
</dbReference>
<gene>
    <name evidence="9 12" type="primary">hisC</name>
    <name evidence="12" type="ORF">NF557_08360</name>
</gene>
<feature type="region of interest" description="Disordered" evidence="10">
    <location>
        <begin position="373"/>
        <end position="411"/>
    </location>
</feature>
<evidence type="ECO:0000256" key="3">
    <source>
        <dbReference type="ARBA" id="ARBA00011738"/>
    </source>
</evidence>
<evidence type="ECO:0000313" key="13">
    <source>
        <dbReference type="Proteomes" id="UP001056535"/>
    </source>
</evidence>
<evidence type="ECO:0000259" key="11">
    <source>
        <dbReference type="Pfam" id="PF00155"/>
    </source>
</evidence>
<evidence type="ECO:0000256" key="9">
    <source>
        <dbReference type="HAMAP-Rule" id="MF_01023"/>
    </source>
</evidence>
<dbReference type="NCBIfam" id="TIGR01141">
    <property type="entry name" value="hisC"/>
    <property type="match status" value="1"/>
</dbReference>
<dbReference type="HAMAP" id="MF_01023">
    <property type="entry name" value="HisC_aminotrans_2"/>
    <property type="match status" value="1"/>
</dbReference>
<dbReference type="GO" id="GO:0004400">
    <property type="term" value="F:histidinol-phosphate transaminase activity"/>
    <property type="evidence" value="ECO:0007669"/>
    <property type="project" value="UniProtKB-EC"/>
</dbReference>
<dbReference type="InterPro" id="IPR015424">
    <property type="entry name" value="PyrdxlP-dep_Trfase"/>
</dbReference>
<feature type="modified residue" description="N6-(pyridoxal phosphate)lysine" evidence="9">
    <location>
        <position position="238"/>
    </location>
</feature>
<proteinExistence type="inferred from homology"/>
<sequence>MTSSETPAKTRGRAAEPLQKLFPAHLIRADLQDFTGYSSARTSDDGPPAMIWLNANEASSASAVDPEGANRRYPDPQPAELVEALARTYAVSPDRVVVGRGSDEAIDLLVRTLCRPGSTDAVVQTSPTFGMYAVSARLQAVPVIDVPQRDLGASWEVDVAAVAHAARGAGARLVFLASPGNPTGAVVPLDQVADLAHALADTAVVVIDEAYQEFAGPPSATTLLPEHANLVVLRTLSKAHGLAGVRVGVALSHPDLATVLRRVQAPYPVPAPVAELAVSALSTSARRSVAARVAETRAGRERLVELLSADPRVRTVCGSEANFLLVRSPDVDALLTVLRGSGIVVRDMRHLLDDALRVTVGSPAEIDAVARALGRPAEGAPTASVQPPTDELHSRPDLTRPTTTPARGQHP</sequence>
<evidence type="ECO:0000256" key="1">
    <source>
        <dbReference type="ARBA" id="ARBA00001933"/>
    </source>
</evidence>
<keyword evidence="13" id="KW-1185">Reference proteome</keyword>
<comment type="subunit">
    <text evidence="3 9">Homodimer.</text>
</comment>
<comment type="similarity">
    <text evidence="2 9">Belongs to the class-II pyridoxal-phosphate-dependent aminotransferase family. Histidinol-phosphate aminotransferase subfamily.</text>
</comment>
<evidence type="ECO:0000256" key="4">
    <source>
        <dbReference type="ARBA" id="ARBA00022576"/>
    </source>
</evidence>
<feature type="compositionally biased region" description="Polar residues" evidence="10">
    <location>
        <begin position="400"/>
        <end position="411"/>
    </location>
</feature>
<dbReference type="InterPro" id="IPR005861">
    <property type="entry name" value="HisP_aminotrans"/>
</dbReference>
<name>A0ABY4YMD4_9MICO</name>
<feature type="domain" description="Aminotransferase class I/classII large" evidence="11">
    <location>
        <begin position="67"/>
        <end position="373"/>
    </location>
</feature>